<comment type="caution">
    <text evidence="2">The sequence shown here is derived from an EMBL/GenBank/DDBJ whole genome shotgun (WGS) entry which is preliminary data.</text>
</comment>
<evidence type="ECO:0000313" key="2">
    <source>
        <dbReference type="EMBL" id="KXK63216.1"/>
    </source>
</evidence>
<feature type="transmembrane region" description="Helical" evidence="1">
    <location>
        <begin position="7"/>
        <end position="29"/>
    </location>
</feature>
<dbReference type="OrthoDB" id="8438314at2"/>
<dbReference type="RefSeq" id="WP_067360207.1">
    <property type="nucleotide sequence ID" value="NZ_JBIUBN010000013.1"/>
</dbReference>
<proteinExistence type="predicted"/>
<feature type="transmembrane region" description="Helical" evidence="1">
    <location>
        <begin position="35"/>
        <end position="53"/>
    </location>
</feature>
<dbReference type="AlphaFoldDB" id="A0A136PYE0"/>
<sequence>MPRQRRAFVIAGCLLGVATVILLTAWRTTGFLSDLLLNVGSSVVLAAISYLIFDPLFEEARRARVQEHLSFDQQAFVSQLRRSRRHIRILDTWTILLEDRHRQATLDAITAALRGGAVVQVLLLDPDCRAAHQRSEELEQQGVNVPAQIRTNLRHLSAFHAKLPVEERNRFQVRIYDASPSIQLYQWDDRGLISFFPVGKLSFNVSQLEVDMDSPWGAFVHARFEELWKHDQATVPLAQYWTITVVLRFQDADVAEIQAPYVVADGEHYVDCGGVRPGLPLTARVRLSRRTHQSTPQAFTLVEPADGDRATVARHFGEKYGRADGDRTILRLVPARLLRQSGSTR</sequence>
<dbReference type="Proteomes" id="UP000070620">
    <property type="component" value="Unassembled WGS sequence"/>
</dbReference>
<evidence type="ECO:0000256" key="1">
    <source>
        <dbReference type="SAM" id="Phobius"/>
    </source>
</evidence>
<organism evidence="2 3">
    <name type="scientific">Micromonospora rosaria</name>
    <dbReference type="NCBI Taxonomy" id="47874"/>
    <lineage>
        <taxon>Bacteria</taxon>
        <taxon>Bacillati</taxon>
        <taxon>Actinomycetota</taxon>
        <taxon>Actinomycetes</taxon>
        <taxon>Micromonosporales</taxon>
        <taxon>Micromonosporaceae</taxon>
        <taxon>Micromonospora</taxon>
    </lineage>
</organism>
<keyword evidence="1" id="KW-0472">Membrane</keyword>
<accession>A0A136PYE0</accession>
<keyword evidence="3" id="KW-1185">Reference proteome</keyword>
<gene>
    <name evidence="2" type="ORF">AWW66_04590</name>
</gene>
<keyword evidence="1" id="KW-1133">Transmembrane helix</keyword>
<keyword evidence="1" id="KW-0812">Transmembrane</keyword>
<dbReference type="EMBL" id="LRQV01000008">
    <property type="protein sequence ID" value="KXK63216.1"/>
    <property type="molecule type" value="Genomic_DNA"/>
</dbReference>
<protein>
    <submittedName>
        <fullName evidence="2">Uncharacterized protein</fullName>
    </submittedName>
</protein>
<name>A0A136PYE0_9ACTN</name>
<evidence type="ECO:0000313" key="3">
    <source>
        <dbReference type="Proteomes" id="UP000070620"/>
    </source>
</evidence>
<reference evidence="2 3" key="1">
    <citation type="submission" date="2016-01" db="EMBL/GenBank/DDBJ databases">
        <title>Whole genome sequence and analysis of Micromonospora rosaria DSM 803, which can produce antibacterial substance rosamicin.</title>
        <authorList>
            <person name="Yang H."/>
            <person name="He X."/>
            <person name="Zhu D."/>
        </authorList>
    </citation>
    <scope>NUCLEOTIDE SEQUENCE [LARGE SCALE GENOMIC DNA]</scope>
    <source>
        <strain evidence="2 3">DSM 803</strain>
    </source>
</reference>